<feature type="region of interest" description="Disordered" evidence="2">
    <location>
        <begin position="282"/>
        <end position="436"/>
    </location>
</feature>
<feature type="compositionally biased region" description="Basic and acidic residues" evidence="2">
    <location>
        <begin position="399"/>
        <end position="436"/>
    </location>
</feature>
<name>A0AAD4MWN5_9BILA</name>
<dbReference type="InterPro" id="IPR036249">
    <property type="entry name" value="Thioredoxin-like_sf"/>
</dbReference>
<dbReference type="InterPro" id="IPR013766">
    <property type="entry name" value="Thioredoxin_domain"/>
</dbReference>
<dbReference type="AlphaFoldDB" id="A0AAD4MWN5"/>
<evidence type="ECO:0000256" key="1">
    <source>
        <dbReference type="ARBA" id="ARBA00022729"/>
    </source>
</evidence>
<reference evidence="4" key="1">
    <citation type="submission" date="2022-01" db="EMBL/GenBank/DDBJ databases">
        <title>Genome Sequence Resource for Two Populations of Ditylenchus destructor, the Migratory Endoparasitic Phytonematode.</title>
        <authorList>
            <person name="Zhang H."/>
            <person name="Lin R."/>
            <person name="Xie B."/>
        </authorList>
    </citation>
    <scope>NUCLEOTIDE SEQUENCE</scope>
    <source>
        <strain evidence="4">BazhouSP</strain>
    </source>
</reference>
<evidence type="ECO:0000256" key="2">
    <source>
        <dbReference type="SAM" id="MobiDB-lite"/>
    </source>
</evidence>
<sequence>MELEDIIICRELSWCDCCITLIAKNLNRPFSIHKYKLKSYSFDDWIADHLAASPHGGAHGHPGFSGFPEAINPGNRRSARRNRYQSTQLVETTRFVYHTPGSELRRGYLPFYVTHVTHMWPFAVILILLLSSASAVEENDDQTKEKTSPDLSNGFGADIDWVGWEKAQSIAMDLDKPIFFLIHKTWCGACKSLKQNFQTSNKRKELVELSSQFVMVNVEDDDEPEDKMYSPDGGYIPRLLFLNKHGVPLDVNNEKNYPKNAYYYPLVADIVKAMKRALKQYASNKDEQPAETSEEEQGSTEKAEKDINDKAKEDSAKATKVDEEQKKSKSEKQPADKQKKEDTEVKSKKNEENKEKSEKKQGKEKKQQKKSEETSDNKKDEEKPSGGCPHAAAAKAKAAKKEQEKKAKAESKEGKTEDTKTKDTKKSAQQNKKSEL</sequence>
<accession>A0AAD4MWN5</accession>
<evidence type="ECO:0000259" key="3">
    <source>
        <dbReference type="PROSITE" id="PS51352"/>
    </source>
</evidence>
<keyword evidence="5" id="KW-1185">Reference proteome</keyword>
<dbReference type="SUPFAM" id="SSF52833">
    <property type="entry name" value="Thioredoxin-like"/>
    <property type="match status" value="1"/>
</dbReference>
<evidence type="ECO:0000313" key="5">
    <source>
        <dbReference type="Proteomes" id="UP001201812"/>
    </source>
</evidence>
<gene>
    <name evidence="4" type="ORF">DdX_11686</name>
</gene>
<comment type="caution">
    <text evidence="4">The sequence shown here is derived from an EMBL/GenBank/DDBJ whole genome shotgun (WGS) entry which is preliminary data.</text>
</comment>
<dbReference type="PANTHER" id="PTHR15337">
    <property type="entry name" value="ANTERIOR GRADIENT PROTEIN-RELATED"/>
    <property type="match status" value="1"/>
</dbReference>
<keyword evidence="1" id="KW-0732">Signal</keyword>
<dbReference type="EMBL" id="JAKKPZ010000033">
    <property type="protein sequence ID" value="KAI1708921.1"/>
    <property type="molecule type" value="Genomic_DNA"/>
</dbReference>
<dbReference type="PANTHER" id="PTHR15337:SF11">
    <property type="entry name" value="THIOREDOXIN DOMAIN-CONTAINING PROTEIN"/>
    <property type="match status" value="1"/>
</dbReference>
<feature type="domain" description="Thioredoxin" evidence="3">
    <location>
        <begin position="137"/>
        <end position="279"/>
    </location>
</feature>
<dbReference type="Gene3D" id="3.40.30.10">
    <property type="entry name" value="Glutaredoxin"/>
    <property type="match status" value="1"/>
</dbReference>
<dbReference type="Proteomes" id="UP001201812">
    <property type="component" value="Unassembled WGS sequence"/>
</dbReference>
<evidence type="ECO:0000313" key="4">
    <source>
        <dbReference type="EMBL" id="KAI1708921.1"/>
    </source>
</evidence>
<organism evidence="4 5">
    <name type="scientific">Ditylenchus destructor</name>
    <dbReference type="NCBI Taxonomy" id="166010"/>
    <lineage>
        <taxon>Eukaryota</taxon>
        <taxon>Metazoa</taxon>
        <taxon>Ecdysozoa</taxon>
        <taxon>Nematoda</taxon>
        <taxon>Chromadorea</taxon>
        <taxon>Rhabditida</taxon>
        <taxon>Tylenchina</taxon>
        <taxon>Tylenchomorpha</taxon>
        <taxon>Sphaerularioidea</taxon>
        <taxon>Anguinidae</taxon>
        <taxon>Anguininae</taxon>
        <taxon>Ditylenchus</taxon>
    </lineage>
</organism>
<feature type="compositionally biased region" description="Basic and acidic residues" evidence="2">
    <location>
        <begin position="299"/>
        <end position="384"/>
    </location>
</feature>
<dbReference type="PROSITE" id="PS51352">
    <property type="entry name" value="THIOREDOXIN_2"/>
    <property type="match status" value="1"/>
</dbReference>
<dbReference type="Pfam" id="PF13899">
    <property type="entry name" value="Thioredoxin_7"/>
    <property type="match status" value="1"/>
</dbReference>
<dbReference type="InterPro" id="IPR051099">
    <property type="entry name" value="AGR/TXD"/>
</dbReference>
<dbReference type="GO" id="GO:0005783">
    <property type="term" value="C:endoplasmic reticulum"/>
    <property type="evidence" value="ECO:0007669"/>
    <property type="project" value="TreeGrafter"/>
</dbReference>
<proteinExistence type="predicted"/>
<protein>
    <submittedName>
        <fullName evidence="4">Thioredoxin-like domain-containing protein</fullName>
    </submittedName>
</protein>